<dbReference type="Proteomes" id="UP000008386">
    <property type="component" value="Chromosome"/>
</dbReference>
<dbReference type="InterPro" id="IPR036390">
    <property type="entry name" value="WH_DNA-bd_sf"/>
</dbReference>
<evidence type="ECO:0000313" key="5">
    <source>
        <dbReference type="EMBL" id="AEH24983.1"/>
    </source>
</evidence>
<dbReference type="STRING" id="529709.PYCH_13110"/>
<reference evidence="5 6" key="1">
    <citation type="journal article" date="2011" name="J. Bacteriol.">
        <title>Complete genome sequence of the obligate piezophilic hyperthermophilic archaeon Pyrococcus yayanosii CH1.</title>
        <authorList>
            <person name="Jun X."/>
            <person name="Lupeng L."/>
            <person name="Minjuan X."/>
            <person name="Oger P."/>
            <person name="Fengping W."/>
            <person name="Jebbar M."/>
            <person name="Xiang X."/>
        </authorList>
    </citation>
    <scope>NUCLEOTIDE SEQUENCE [LARGE SCALE GENOMIC DNA]</scope>
    <source>
        <strain evidence="6">CH1 / JCM 16557</strain>
    </source>
</reference>
<dbReference type="InterPro" id="IPR051081">
    <property type="entry name" value="HTH_MetalResp_TranReg"/>
</dbReference>
<evidence type="ECO:0000313" key="6">
    <source>
        <dbReference type="Proteomes" id="UP000008386"/>
    </source>
</evidence>
<feature type="domain" description="HTH arsR-type" evidence="4">
    <location>
        <begin position="11"/>
        <end position="100"/>
    </location>
</feature>
<dbReference type="Gene3D" id="1.10.10.10">
    <property type="entry name" value="Winged helix-like DNA-binding domain superfamily/Winged helix DNA-binding domain"/>
    <property type="match status" value="1"/>
</dbReference>
<evidence type="ECO:0000256" key="3">
    <source>
        <dbReference type="ARBA" id="ARBA00023163"/>
    </source>
</evidence>
<dbReference type="GO" id="GO:0003677">
    <property type="term" value="F:DNA binding"/>
    <property type="evidence" value="ECO:0007669"/>
    <property type="project" value="UniProtKB-KW"/>
</dbReference>
<dbReference type="eggNOG" id="arCOG01683">
    <property type="taxonomic scope" value="Archaea"/>
</dbReference>
<dbReference type="AlphaFoldDB" id="F8AFL7"/>
<dbReference type="RefSeq" id="WP_013906039.1">
    <property type="nucleotide sequence ID" value="NC_015680.1"/>
</dbReference>
<dbReference type="SUPFAM" id="SSF46785">
    <property type="entry name" value="Winged helix' DNA-binding domain"/>
    <property type="match status" value="1"/>
</dbReference>
<evidence type="ECO:0000256" key="2">
    <source>
        <dbReference type="ARBA" id="ARBA00023125"/>
    </source>
</evidence>
<dbReference type="PANTHER" id="PTHR33154">
    <property type="entry name" value="TRANSCRIPTIONAL REGULATOR, ARSR FAMILY"/>
    <property type="match status" value="1"/>
</dbReference>
<name>F8AFL7_PYRYC</name>
<accession>F8AFL7</accession>
<gene>
    <name evidence="5" type="ordered locus">PYCH_13110</name>
</gene>
<keyword evidence="3" id="KW-0804">Transcription</keyword>
<dbReference type="GeneID" id="10837883"/>
<dbReference type="KEGG" id="pya:PYCH_13110"/>
<dbReference type="GO" id="GO:0003700">
    <property type="term" value="F:DNA-binding transcription factor activity"/>
    <property type="evidence" value="ECO:0007669"/>
    <property type="project" value="InterPro"/>
</dbReference>
<dbReference type="InterPro" id="IPR001845">
    <property type="entry name" value="HTH_ArsR_DNA-bd_dom"/>
</dbReference>
<dbReference type="CDD" id="cd00090">
    <property type="entry name" value="HTH_ARSR"/>
    <property type="match status" value="1"/>
</dbReference>
<protein>
    <submittedName>
        <fullName evidence="5">Transcription regulator, arsR family</fullName>
    </submittedName>
</protein>
<evidence type="ECO:0000256" key="1">
    <source>
        <dbReference type="ARBA" id="ARBA00023015"/>
    </source>
</evidence>
<organism evidence="5 6">
    <name type="scientific">Pyrococcus yayanosii (strain CH1 / JCM 16557)</name>
    <dbReference type="NCBI Taxonomy" id="529709"/>
    <lineage>
        <taxon>Archaea</taxon>
        <taxon>Methanobacteriati</taxon>
        <taxon>Methanobacteriota</taxon>
        <taxon>Thermococci</taxon>
        <taxon>Thermococcales</taxon>
        <taxon>Thermococcaceae</taxon>
        <taxon>Pyrococcus</taxon>
    </lineage>
</organism>
<dbReference type="InterPro" id="IPR011991">
    <property type="entry name" value="ArsR-like_HTH"/>
</dbReference>
<dbReference type="InterPro" id="IPR036388">
    <property type="entry name" value="WH-like_DNA-bd_sf"/>
</dbReference>
<dbReference type="Pfam" id="PF01022">
    <property type="entry name" value="HTH_5"/>
    <property type="match status" value="1"/>
</dbReference>
<evidence type="ECO:0000259" key="4">
    <source>
        <dbReference type="SMART" id="SM00418"/>
    </source>
</evidence>
<keyword evidence="2" id="KW-0238">DNA-binding</keyword>
<dbReference type="OrthoDB" id="46231at2157"/>
<sequence>MRDVLIITDVERAKIIIEPTRLKILEMLRNHPMTISELSKALGKDKSTIYRHIKVLERADLVEEIDRIGNESVYARTARVFLIKVESSGDIEEFRRSYLRMEASRIAEILEASGLKITDKKRFVEVLENVFDAIEVESLPIIEKISKNNVKIDEIELFHLLNFLTLLASPRHVKEAEELRRLIREE</sequence>
<proteinExistence type="predicted"/>
<keyword evidence="6" id="KW-1185">Reference proteome</keyword>
<dbReference type="EMBL" id="CP002779">
    <property type="protein sequence ID" value="AEH24983.1"/>
    <property type="molecule type" value="Genomic_DNA"/>
</dbReference>
<dbReference type="PANTHER" id="PTHR33154:SF38">
    <property type="entry name" value="HTH ARSR-TYPE DOMAIN-CONTAINING PROTEIN"/>
    <property type="match status" value="1"/>
</dbReference>
<keyword evidence="1" id="KW-0805">Transcription regulation</keyword>
<dbReference type="SMART" id="SM00418">
    <property type="entry name" value="HTH_ARSR"/>
    <property type="match status" value="1"/>
</dbReference>
<dbReference type="HOGENOM" id="CLU_121767_0_0_2"/>